<proteinExistence type="predicted"/>
<dbReference type="Proteomes" id="UP000293719">
    <property type="component" value="Chromosome"/>
</dbReference>
<dbReference type="Pfam" id="PF02597">
    <property type="entry name" value="ThiS"/>
    <property type="match status" value="1"/>
</dbReference>
<gene>
    <name evidence="1" type="primary">moaD</name>
    <name evidence="1" type="ORF">E0E05_06630</name>
</gene>
<keyword evidence="2" id="KW-1185">Reference proteome</keyword>
<name>A0A4P6UZS0_9HYPH</name>
<dbReference type="KEGG" id="rpod:E0E05_06630"/>
<dbReference type="InterPro" id="IPR012675">
    <property type="entry name" value="Beta-grasp_dom_sf"/>
</dbReference>
<sequence>MGQKVKFVYFAWVRERVGVPDEILEIPDDATTGAEIIAWLKARGDNYAMAFDDAHAIRMAVNQEHVEPSEPIGTAREIAFFPPMTGG</sequence>
<dbReference type="InterPro" id="IPR016155">
    <property type="entry name" value="Mopterin_synth/thiamin_S_b"/>
</dbReference>
<dbReference type="CDD" id="cd00754">
    <property type="entry name" value="Ubl_MoaD"/>
    <property type="match status" value="1"/>
</dbReference>
<organism evidence="1 2">
    <name type="scientific">Roseitalea porphyridii</name>
    <dbReference type="NCBI Taxonomy" id="1852022"/>
    <lineage>
        <taxon>Bacteria</taxon>
        <taxon>Pseudomonadati</taxon>
        <taxon>Pseudomonadota</taxon>
        <taxon>Alphaproteobacteria</taxon>
        <taxon>Hyphomicrobiales</taxon>
        <taxon>Ahrensiaceae</taxon>
        <taxon>Roseitalea</taxon>
    </lineage>
</organism>
<dbReference type="SUPFAM" id="SSF54285">
    <property type="entry name" value="MoaD/ThiS"/>
    <property type="match status" value="1"/>
</dbReference>
<dbReference type="InterPro" id="IPR003749">
    <property type="entry name" value="ThiS/MoaD-like"/>
</dbReference>
<protein>
    <submittedName>
        <fullName evidence="1">Molybdopterin converting factor subunit 1</fullName>
    </submittedName>
</protein>
<dbReference type="EMBL" id="CP036532">
    <property type="protein sequence ID" value="QBK30305.1"/>
    <property type="molecule type" value="Genomic_DNA"/>
</dbReference>
<evidence type="ECO:0000313" key="2">
    <source>
        <dbReference type="Proteomes" id="UP000293719"/>
    </source>
</evidence>
<dbReference type="Gene3D" id="3.10.20.30">
    <property type="match status" value="1"/>
</dbReference>
<dbReference type="RefSeq" id="WP_131616005.1">
    <property type="nucleotide sequence ID" value="NZ_CP036532.1"/>
</dbReference>
<dbReference type="NCBIfam" id="TIGR01682">
    <property type="entry name" value="moaD"/>
    <property type="match status" value="1"/>
</dbReference>
<reference evidence="1 2" key="1">
    <citation type="journal article" date="2017" name="Int. J. Syst. Evol. Microbiol.">
        <title>Roseitalea porphyridii gen. nov., sp. nov., isolated from a red alga, and reclassification of Hoeflea suaedae Chung et al. 2013 as Pseudohoeflea suaedae gen. nov., comb. nov.</title>
        <authorList>
            <person name="Hyeon J.W."/>
            <person name="Jeong S.E."/>
            <person name="Baek K."/>
            <person name="Jeon C.O."/>
        </authorList>
    </citation>
    <scope>NUCLEOTIDE SEQUENCE [LARGE SCALE GENOMIC DNA]</scope>
    <source>
        <strain evidence="1 2">MA7-20</strain>
    </source>
</reference>
<dbReference type="AlphaFoldDB" id="A0A4P6UZS0"/>
<dbReference type="OrthoDB" id="9800712at2"/>
<evidence type="ECO:0000313" key="1">
    <source>
        <dbReference type="EMBL" id="QBK30305.1"/>
    </source>
</evidence>
<dbReference type="GeneID" id="90766966"/>
<accession>A0A4P6UZS0</accession>